<comment type="caution">
    <text evidence="1">The sequence shown here is derived from an EMBL/GenBank/DDBJ whole genome shotgun (WGS) entry which is preliminary data.</text>
</comment>
<keyword evidence="2" id="KW-1185">Reference proteome</keyword>
<protein>
    <submittedName>
        <fullName evidence="1">Uncharacterized protein</fullName>
    </submittedName>
</protein>
<name>A0A917SIM1_9ACTN</name>
<proteinExistence type="predicted"/>
<dbReference type="EMBL" id="BMMZ01000016">
    <property type="protein sequence ID" value="GGL81262.1"/>
    <property type="molecule type" value="Genomic_DNA"/>
</dbReference>
<dbReference type="AlphaFoldDB" id="A0A917SIM1"/>
<reference evidence="1" key="2">
    <citation type="submission" date="2020-09" db="EMBL/GenBank/DDBJ databases">
        <authorList>
            <person name="Sun Q."/>
            <person name="Zhou Y."/>
        </authorList>
    </citation>
    <scope>NUCLEOTIDE SEQUENCE</scope>
    <source>
        <strain evidence="1">CGMCC 4.7306</strain>
    </source>
</reference>
<reference evidence="1" key="1">
    <citation type="journal article" date="2014" name="Int. J. Syst. Evol. Microbiol.">
        <title>Complete genome sequence of Corynebacterium casei LMG S-19264T (=DSM 44701T), isolated from a smear-ripened cheese.</title>
        <authorList>
            <consortium name="US DOE Joint Genome Institute (JGI-PGF)"/>
            <person name="Walter F."/>
            <person name="Albersmeier A."/>
            <person name="Kalinowski J."/>
            <person name="Ruckert C."/>
        </authorList>
    </citation>
    <scope>NUCLEOTIDE SEQUENCE</scope>
    <source>
        <strain evidence="1">CGMCC 4.7306</strain>
    </source>
</reference>
<dbReference type="Proteomes" id="UP000613840">
    <property type="component" value="Unassembled WGS sequence"/>
</dbReference>
<accession>A0A917SIM1</accession>
<sequence>MDNHKPMDPRTMINWLRRCYWRVADSRFQGLLKHRSGEYKWKRAEQRISHRVMAGIVAPLRIWRPDAADATGRTLTERSPADGVRSSVMLAHNPSTHAVITHP</sequence>
<evidence type="ECO:0000313" key="1">
    <source>
        <dbReference type="EMBL" id="GGL81262.1"/>
    </source>
</evidence>
<evidence type="ECO:0000313" key="2">
    <source>
        <dbReference type="Proteomes" id="UP000613840"/>
    </source>
</evidence>
<organism evidence="1 2">
    <name type="scientific">Microlunatus endophyticus</name>
    <dbReference type="NCBI Taxonomy" id="1716077"/>
    <lineage>
        <taxon>Bacteria</taxon>
        <taxon>Bacillati</taxon>
        <taxon>Actinomycetota</taxon>
        <taxon>Actinomycetes</taxon>
        <taxon>Propionibacteriales</taxon>
        <taxon>Propionibacteriaceae</taxon>
        <taxon>Microlunatus</taxon>
    </lineage>
</organism>
<gene>
    <name evidence="1" type="ORF">GCM10011575_44450</name>
</gene>